<reference evidence="1 2" key="1">
    <citation type="submission" date="2018-08" db="EMBL/GenBank/DDBJ databases">
        <title>Recombination of ecologically and evolutionarily significant loci maintains genetic cohesion in the Pseudomonas syringae species complex.</title>
        <authorList>
            <person name="Dillon M."/>
            <person name="Thakur S."/>
            <person name="Almeida R.N.D."/>
            <person name="Weir B.S."/>
            <person name="Guttman D.S."/>
        </authorList>
    </citation>
    <scope>NUCLEOTIDE SEQUENCE [LARGE SCALE GENOMIC DNA]</scope>
    <source>
        <strain evidence="1 2">ICMP 7847</strain>
    </source>
</reference>
<dbReference type="AlphaFoldDB" id="A0A658KF68"/>
<proteinExistence type="predicted"/>
<accession>A0A658KF68</accession>
<name>A0A658KF68_PSEA0</name>
<gene>
    <name evidence="1" type="ORF">ALP66_03226</name>
</gene>
<dbReference type="EMBL" id="RBSP01000063">
    <property type="protein sequence ID" value="RMS54615.1"/>
    <property type="molecule type" value="Genomic_DNA"/>
</dbReference>
<comment type="caution">
    <text evidence="1">The sequence shown here is derived from an EMBL/GenBank/DDBJ whole genome shotgun (WGS) entry which is preliminary data.</text>
</comment>
<protein>
    <submittedName>
        <fullName evidence="1">Uncharacterized protein</fullName>
    </submittedName>
</protein>
<evidence type="ECO:0000313" key="2">
    <source>
        <dbReference type="Proteomes" id="UP000270873"/>
    </source>
</evidence>
<organism evidence="1 2">
    <name type="scientific">Pseudomonas amygdali pv. photiniae</name>
    <dbReference type="NCBI Taxonomy" id="251724"/>
    <lineage>
        <taxon>Bacteria</taxon>
        <taxon>Pseudomonadati</taxon>
        <taxon>Pseudomonadota</taxon>
        <taxon>Gammaproteobacteria</taxon>
        <taxon>Pseudomonadales</taxon>
        <taxon>Pseudomonadaceae</taxon>
        <taxon>Pseudomonas</taxon>
        <taxon>Pseudomonas amygdali</taxon>
    </lineage>
</organism>
<evidence type="ECO:0000313" key="1">
    <source>
        <dbReference type="EMBL" id="RMS54615.1"/>
    </source>
</evidence>
<dbReference type="Proteomes" id="UP000270873">
    <property type="component" value="Unassembled WGS sequence"/>
</dbReference>
<sequence length="49" mass="5409">MCDLCVALLALRQGQACVASRMAEGMRFDHPCYKLSHRYACSSTLSGRT</sequence>